<feature type="region of interest" description="Disordered" evidence="4">
    <location>
        <begin position="1"/>
        <end position="30"/>
    </location>
</feature>
<dbReference type="PANTHER" id="PTHR24171:SF9">
    <property type="entry name" value="ANKYRIN REPEAT DOMAIN-CONTAINING PROTEIN 39"/>
    <property type="match status" value="1"/>
</dbReference>
<dbReference type="VEuPathDB" id="AmoebaDB:NF0112620"/>
<protein>
    <submittedName>
        <fullName evidence="5">Uncharacterized protein</fullName>
    </submittedName>
</protein>
<proteinExistence type="predicted"/>
<evidence type="ECO:0000313" key="6">
    <source>
        <dbReference type="Proteomes" id="UP000444721"/>
    </source>
</evidence>
<feature type="region of interest" description="Disordered" evidence="4">
    <location>
        <begin position="43"/>
        <end position="68"/>
    </location>
</feature>
<reference evidence="5 6" key="1">
    <citation type="journal article" date="2019" name="Sci. Rep.">
        <title>Nanopore sequencing improves the draft genome of the human pathogenic amoeba Naegleria fowleri.</title>
        <authorList>
            <person name="Liechti N."/>
            <person name="Schurch N."/>
            <person name="Bruggmann R."/>
            <person name="Wittwer M."/>
        </authorList>
    </citation>
    <scope>NUCLEOTIDE SEQUENCE [LARGE SCALE GENOMIC DNA]</scope>
    <source>
        <strain evidence="5 6">ATCC 30894</strain>
    </source>
</reference>
<dbReference type="Proteomes" id="UP000444721">
    <property type="component" value="Unassembled WGS sequence"/>
</dbReference>
<feature type="repeat" description="ANK" evidence="3">
    <location>
        <begin position="206"/>
        <end position="238"/>
    </location>
</feature>
<feature type="compositionally biased region" description="Polar residues" evidence="4">
    <location>
        <begin position="43"/>
        <end position="53"/>
    </location>
</feature>
<dbReference type="SUPFAM" id="SSF48403">
    <property type="entry name" value="Ankyrin repeat"/>
    <property type="match status" value="1"/>
</dbReference>
<feature type="compositionally biased region" description="Pro residues" evidence="4">
    <location>
        <begin position="10"/>
        <end position="26"/>
    </location>
</feature>
<dbReference type="OrthoDB" id="194358at2759"/>
<dbReference type="InterPro" id="IPR002110">
    <property type="entry name" value="Ankyrin_rpt"/>
</dbReference>
<sequence>MTTTPQKVVPKPPPMAMPEKASPPPLLSSKSNLFEKLSSFKSNLQSKSLTSRNDLQELPQVPQEEDEEDGFLNDIILSTPSSGSKHHQHHVHFNGPTIPYLPNSHLPPVSPISSKTNNWIELKIKMDEMANSGTSQSHATEMFLAAQEGDIELLKSLIDVKKVNVNAKDKEGYGQTALHYGCWFGNLKVVELLISRKADINAVNDYNQTPLHEATFRGQLGIVKLLLKNGADKNVTDHVGEKALDYAKRKKNEATNFTTENVYKEIIKTIESYTADEGLVSRPKTSTCCCFQ</sequence>
<dbReference type="GeneID" id="68109779"/>
<dbReference type="AlphaFoldDB" id="A0A6A5BWB4"/>
<keyword evidence="2 3" id="KW-0040">ANK repeat</keyword>
<evidence type="ECO:0000256" key="3">
    <source>
        <dbReference type="PROSITE-ProRule" id="PRU00023"/>
    </source>
</evidence>
<dbReference type="VEuPathDB" id="AmoebaDB:FDP41_002561"/>
<comment type="caution">
    <text evidence="5">The sequence shown here is derived from an EMBL/GenBank/DDBJ whole genome shotgun (WGS) entry which is preliminary data.</text>
</comment>
<dbReference type="PROSITE" id="PS50088">
    <property type="entry name" value="ANK_REPEAT"/>
    <property type="match status" value="2"/>
</dbReference>
<dbReference type="RefSeq" id="XP_044563454.1">
    <property type="nucleotide sequence ID" value="XM_044705769.1"/>
</dbReference>
<dbReference type="InterPro" id="IPR036770">
    <property type="entry name" value="Ankyrin_rpt-contain_sf"/>
</dbReference>
<accession>A0A6A5BWB4</accession>
<evidence type="ECO:0000256" key="2">
    <source>
        <dbReference type="ARBA" id="ARBA00023043"/>
    </source>
</evidence>
<name>A0A6A5BWB4_NAEFO</name>
<dbReference type="PROSITE" id="PS50297">
    <property type="entry name" value="ANK_REP_REGION"/>
    <property type="match status" value="2"/>
</dbReference>
<dbReference type="PRINTS" id="PR01415">
    <property type="entry name" value="ANKYRIN"/>
</dbReference>
<keyword evidence="6" id="KW-1185">Reference proteome</keyword>
<dbReference type="SMART" id="SM00248">
    <property type="entry name" value="ANK"/>
    <property type="match status" value="3"/>
</dbReference>
<evidence type="ECO:0000256" key="1">
    <source>
        <dbReference type="ARBA" id="ARBA00022737"/>
    </source>
</evidence>
<gene>
    <name evidence="5" type="ORF">FDP41_002561</name>
</gene>
<evidence type="ECO:0000313" key="5">
    <source>
        <dbReference type="EMBL" id="KAF0978741.1"/>
    </source>
</evidence>
<dbReference type="Gene3D" id="1.25.40.20">
    <property type="entry name" value="Ankyrin repeat-containing domain"/>
    <property type="match status" value="2"/>
</dbReference>
<feature type="repeat" description="ANK" evidence="3">
    <location>
        <begin position="173"/>
        <end position="205"/>
    </location>
</feature>
<dbReference type="Pfam" id="PF12796">
    <property type="entry name" value="Ank_2"/>
    <property type="match status" value="1"/>
</dbReference>
<dbReference type="VEuPathDB" id="AmoebaDB:NfTy_040800"/>
<dbReference type="PANTHER" id="PTHR24171">
    <property type="entry name" value="ANKYRIN REPEAT DOMAIN-CONTAINING PROTEIN 39-RELATED"/>
    <property type="match status" value="1"/>
</dbReference>
<dbReference type="EMBL" id="VFQX01000029">
    <property type="protein sequence ID" value="KAF0978741.1"/>
    <property type="molecule type" value="Genomic_DNA"/>
</dbReference>
<keyword evidence="1" id="KW-0677">Repeat</keyword>
<evidence type="ECO:0000256" key="4">
    <source>
        <dbReference type="SAM" id="MobiDB-lite"/>
    </source>
</evidence>
<organism evidence="5 6">
    <name type="scientific">Naegleria fowleri</name>
    <name type="common">Brain eating amoeba</name>
    <dbReference type="NCBI Taxonomy" id="5763"/>
    <lineage>
        <taxon>Eukaryota</taxon>
        <taxon>Discoba</taxon>
        <taxon>Heterolobosea</taxon>
        <taxon>Tetramitia</taxon>
        <taxon>Eutetramitia</taxon>
        <taxon>Vahlkampfiidae</taxon>
        <taxon>Naegleria</taxon>
    </lineage>
</organism>